<name>A0ABU3Y1F7_9GAMM</name>
<dbReference type="Proteomes" id="UP001273935">
    <property type="component" value="Unassembled WGS sequence"/>
</dbReference>
<sequence>LHFGFYESPARLRLKARALGFDLEALEKAGVLHLAWPRKPRPRQVLPTPAGPMARVTEPTGRPPSINASR</sequence>
<evidence type="ECO:0000313" key="2">
    <source>
        <dbReference type="EMBL" id="MDV3443998.1"/>
    </source>
</evidence>
<evidence type="ECO:0000256" key="1">
    <source>
        <dbReference type="SAM" id="MobiDB-lite"/>
    </source>
</evidence>
<protein>
    <submittedName>
        <fullName evidence="2">Uncharacterized protein</fullName>
    </submittedName>
</protein>
<accession>A0ABU3Y1F7</accession>
<keyword evidence="3" id="KW-1185">Reference proteome</keyword>
<feature type="non-terminal residue" evidence="2">
    <location>
        <position position="70"/>
    </location>
</feature>
<dbReference type="EMBL" id="JAWJUL010000531">
    <property type="protein sequence ID" value="MDV3443998.1"/>
    <property type="molecule type" value="Genomic_DNA"/>
</dbReference>
<organism evidence="2 3">
    <name type="scientific">Metapseudomonas otitidis</name>
    <dbReference type="NCBI Taxonomy" id="319939"/>
    <lineage>
        <taxon>Bacteria</taxon>
        <taxon>Pseudomonadati</taxon>
        <taxon>Pseudomonadota</taxon>
        <taxon>Gammaproteobacteria</taxon>
        <taxon>Pseudomonadales</taxon>
        <taxon>Pseudomonadaceae</taxon>
        <taxon>Metapseudomonas</taxon>
    </lineage>
</organism>
<feature type="non-terminal residue" evidence="2">
    <location>
        <position position="1"/>
    </location>
</feature>
<comment type="caution">
    <text evidence="2">The sequence shown here is derived from an EMBL/GenBank/DDBJ whole genome shotgun (WGS) entry which is preliminary data.</text>
</comment>
<gene>
    <name evidence="2" type="ORF">R0G64_32165</name>
</gene>
<proteinExistence type="predicted"/>
<evidence type="ECO:0000313" key="3">
    <source>
        <dbReference type="Proteomes" id="UP001273935"/>
    </source>
</evidence>
<feature type="region of interest" description="Disordered" evidence="1">
    <location>
        <begin position="39"/>
        <end position="70"/>
    </location>
</feature>
<reference evidence="2 3" key="1">
    <citation type="submission" date="2023-10" db="EMBL/GenBank/DDBJ databases">
        <title>Pseudomonas otitidis isolated from a paediatric patient with cystic fibrosis in Chile.</title>
        <authorList>
            <person name="Amsteins-Romero L."/>
            <person name="Opazo-Capurro A."/>
            <person name="Matus-Kohler M."/>
            <person name="Gonzalez-Rocha G."/>
        </authorList>
    </citation>
    <scope>NUCLEOTIDE SEQUENCE [LARGE SCALE GENOMIC DNA]</scope>
    <source>
        <strain evidence="2 3">P-714</strain>
    </source>
</reference>